<evidence type="ECO:0000313" key="1">
    <source>
        <dbReference type="EMBL" id="GAA1746538.1"/>
    </source>
</evidence>
<sequence>MLLLALSGSEALMVELVEPMLAAVDEVGAGAELQAPKPLVGHAQGVGGVGQADAQGLTLLALRSPWQRFDWRVCEESEDLVSDMVPRSLVRG</sequence>
<name>A0ABN2K1M6_9MICC</name>
<keyword evidence="2" id="KW-1185">Reference proteome</keyword>
<gene>
    <name evidence="1" type="ORF">GCM10009767_01430</name>
</gene>
<dbReference type="Proteomes" id="UP001501204">
    <property type="component" value="Unassembled WGS sequence"/>
</dbReference>
<comment type="caution">
    <text evidence="1">The sequence shown here is derived from an EMBL/GenBank/DDBJ whole genome shotgun (WGS) entry which is preliminary data.</text>
</comment>
<protein>
    <recommendedName>
        <fullName evidence="3">Secreted protein</fullName>
    </recommendedName>
</protein>
<dbReference type="EMBL" id="BAAAOA010000005">
    <property type="protein sequence ID" value="GAA1746538.1"/>
    <property type="molecule type" value="Genomic_DNA"/>
</dbReference>
<organism evidence="1 2">
    <name type="scientific">Kocuria aegyptia</name>
    <dbReference type="NCBI Taxonomy" id="330943"/>
    <lineage>
        <taxon>Bacteria</taxon>
        <taxon>Bacillati</taxon>
        <taxon>Actinomycetota</taxon>
        <taxon>Actinomycetes</taxon>
        <taxon>Micrococcales</taxon>
        <taxon>Micrococcaceae</taxon>
        <taxon>Kocuria</taxon>
    </lineage>
</organism>
<reference evidence="1 2" key="1">
    <citation type="journal article" date="2019" name="Int. J. Syst. Evol. Microbiol.">
        <title>The Global Catalogue of Microorganisms (GCM) 10K type strain sequencing project: providing services to taxonomists for standard genome sequencing and annotation.</title>
        <authorList>
            <consortium name="The Broad Institute Genomics Platform"/>
            <consortium name="The Broad Institute Genome Sequencing Center for Infectious Disease"/>
            <person name="Wu L."/>
            <person name="Ma J."/>
        </authorList>
    </citation>
    <scope>NUCLEOTIDE SEQUENCE [LARGE SCALE GENOMIC DNA]</scope>
    <source>
        <strain evidence="1 2">JCM 14735</strain>
    </source>
</reference>
<accession>A0ABN2K1M6</accession>
<proteinExistence type="predicted"/>
<evidence type="ECO:0000313" key="2">
    <source>
        <dbReference type="Proteomes" id="UP001501204"/>
    </source>
</evidence>
<evidence type="ECO:0008006" key="3">
    <source>
        <dbReference type="Google" id="ProtNLM"/>
    </source>
</evidence>